<comment type="subcellular location">
    <subcellularLocation>
        <location evidence="1">Secreted</location>
    </subcellularLocation>
</comment>
<dbReference type="PROSITE" id="PS50240">
    <property type="entry name" value="TRYPSIN_DOM"/>
    <property type="match status" value="1"/>
</dbReference>
<dbReference type="FunFam" id="2.40.10.10:FF:000047">
    <property type="entry name" value="Trypsin eta"/>
    <property type="match status" value="1"/>
</dbReference>
<keyword evidence="6" id="KW-0378">Hydrolase</keyword>
<organism evidence="13 14">
    <name type="scientific">Pseudolycoriella hygida</name>
    <dbReference type="NCBI Taxonomy" id="35572"/>
    <lineage>
        <taxon>Eukaryota</taxon>
        <taxon>Metazoa</taxon>
        <taxon>Ecdysozoa</taxon>
        <taxon>Arthropoda</taxon>
        <taxon>Hexapoda</taxon>
        <taxon>Insecta</taxon>
        <taxon>Pterygota</taxon>
        <taxon>Neoptera</taxon>
        <taxon>Endopterygota</taxon>
        <taxon>Diptera</taxon>
        <taxon>Nematocera</taxon>
        <taxon>Sciaroidea</taxon>
        <taxon>Sciaridae</taxon>
        <taxon>Pseudolycoriella</taxon>
    </lineage>
</organism>
<dbReference type="Pfam" id="PF00151">
    <property type="entry name" value="Lipase"/>
    <property type="match status" value="1"/>
</dbReference>
<name>A0A9Q0S6R7_9DIPT</name>
<evidence type="ECO:0000313" key="13">
    <source>
        <dbReference type="EMBL" id="KAJ6647334.1"/>
    </source>
</evidence>
<comment type="similarity">
    <text evidence="10">Belongs to the peptidase S1 family. CLIP subfamily.</text>
</comment>
<keyword evidence="3" id="KW-0964">Secreted</keyword>
<dbReference type="InterPro" id="IPR033906">
    <property type="entry name" value="Lipase_N"/>
</dbReference>
<evidence type="ECO:0000256" key="7">
    <source>
        <dbReference type="ARBA" id="ARBA00022825"/>
    </source>
</evidence>
<dbReference type="Gene3D" id="2.40.10.10">
    <property type="entry name" value="Trypsin-like serine proteases"/>
    <property type="match status" value="1"/>
</dbReference>
<dbReference type="InterPro" id="IPR009003">
    <property type="entry name" value="Peptidase_S1_PA"/>
</dbReference>
<keyword evidence="14" id="KW-1185">Reference proteome</keyword>
<evidence type="ECO:0000256" key="5">
    <source>
        <dbReference type="ARBA" id="ARBA00022757"/>
    </source>
</evidence>
<dbReference type="OrthoDB" id="199913at2759"/>
<dbReference type="InterPro" id="IPR013818">
    <property type="entry name" value="Lipase"/>
</dbReference>
<keyword evidence="5" id="KW-0222">Digestion</keyword>
<dbReference type="Proteomes" id="UP001151699">
    <property type="component" value="Chromosome A"/>
</dbReference>
<dbReference type="GO" id="GO:0016042">
    <property type="term" value="P:lipid catabolic process"/>
    <property type="evidence" value="ECO:0007669"/>
    <property type="project" value="TreeGrafter"/>
</dbReference>
<accession>A0A9Q0S6R7</accession>
<dbReference type="PRINTS" id="PR00821">
    <property type="entry name" value="TAGLIPASE"/>
</dbReference>
<dbReference type="AlphaFoldDB" id="A0A9Q0S6R7"/>
<dbReference type="InterPro" id="IPR001254">
    <property type="entry name" value="Trypsin_dom"/>
</dbReference>
<evidence type="ECO:0000256" key="4">
    <source>
        <dbReference type="ARBA" id="ARBA00022670"/>
    </source>
</evidence>
<dbReference type="SUPFAM" id="SSF50494">
    <property type="entry name" value="Trypsin-like serine proteases"/>
    <property type="match status" value="1"/>
</dbReference>
<dbReference type="GO" id="GO:0007586">
    <property type="term" value="P:digestion"/>
    <property type="evidence" value="ECO:0007669"/>
    <property type="project" value="UniProtKB-KW"/>
</dbReference>
<evidence type="ECO:0000256" key="1">
    <source>
        <dbReference type="ARBA" id="ARBA00004613"/>
    </source>
</evidence>
<reference evidence="13" key="1">
    <citation type="submission" date="2022-07" db="EMBL/GenBank/DDBJ databases">
        <authorList>
            <person name="Trinca V."/>
            <person name="Uliana J.V.C."/>
            <person name="Torres T.T."/>
            <person name="Ward R.J."/>
            <person name="Monesi N."/>
        </authorList>
    </citation>
    <scope>NUCLEOTIDE SEQUENCE</scope>
    <source>
        <strain evidence="13">HSMRA1968</strain>
        <tissue evidence="13">Whole embryos</tissue>
    </source>
</reference>
<dbReference type="SMART" id="SM00020">
    <property type="entry name" value="Tryp_SPc"/>
    <property type="match status" value="1"/>
</dbReference>
<keyword evidence="7" id="KW-0720">Serine protease</keyword>
<dbReference type="InterPro" id="IPR043504">
    <property type="entry name" value="Peptidase_S1_PA_chymotrypsin"/>
</dbReference>
<dbReference type="InterPro" id="IPR000734">
    <property type="entry name" value="TAG_lipase"/>
</dbReference>
<evidence type="ECO:0000256" key="3">
    <source>
        <dbReference type="ARBA" id="ARBA00022525"/>
    </source>
</evidence>
<comment type="caution">
    <text evidence="13">The sequence shown here is derived from an EMBL/GenBank/DDBJ whole genome shotgun (WGS) entry which is preliminary data.</text>
</comment>
<dbReference type="EMBL" id="WJQU01000001">
    <property type="protein sequence ID" value="KAJ6647334.1"/>
    <property type="molecule type" value="Genomic_DNA"/>
</dbReference>
<evidence type="ECO:0000256" key="2">
    <source>
        <dbReference type="ARBA" id="ARBA00010701"/>
    </source>
</evidence>
<dbReference type="InterPro" id="IPR029058">
    <property type="entry name" value="AB_hydrolase_fold"/>
</dbReference>
<evidence type="ECO:0000256" key="9">
    <source>
        <dbReference type="ARBA" id="ARBA00023157"/>
    </source>
</evidence>
<comment type="similarity">
    <text evidence="2 11">Belongs to the AB hydrolase superfamily. Lipase family.</text>
</comment>
<sequence>MVKASPLNRSDGHQADWRLIPDADYKLHLIDINAVNSDIDAVEPAFVGFNDIIFRLFTRSNPIVPQPIQILNDAQLQSSFFNPAHQTRFHIHGWTQGGPNTANIYRDAYLAEGNFNVIAVDWGAGAQTPNYILARGRVGEVGRVTAQFIDWLNSHGLPFTAIAVLGHSLGAHAAGHVGKAVTRGRLPVIVALDPAGPLFSVANPDDRVDFTDAEHVEILATDIVFLGFEQPIGHANFYPNWGTAQPGCEGETGGTCSHIIVAQFMVESINPARIFGATRCRDFNDIRNRDCVSSGPSRRMGGEPVFDGASPPGSVYFLTTNPTSNVIKNNVGQGRIVGGSPVPIQSHPYVASVQHLGSHRCGGTIVNDHCILTAAQCTVNIPDEALSVRVGSAASQTGGQVFQTDYVDNHHNFNPNTFANDLSVIHVIGHIHFGPGIQPIAMPAQGAGTPAGAIAEVTGWGSTTEGGSFSPVLLLTNVPVITNAECTQSYGGGITIGMICAGPAQGGAGACQGDYGGPLTFGNQVVGLFSWAEGCGRPNLPGVYTRVAQYRDWIDEHTEH</sequence>
<dbReference type="Pfam" id="PF00089">
    <property type="entry name" value="Trypsin"/>
    <property type="match status" value="1"/>
</dbReference>
<protein>
    <submittedName>
        <fullName evidence="13">Trypsin-3</fullName>
    </submittedName>
</protein>
<evidence type="ECO:0000256" key="11">
    <source>
        <dbReference type="RuleBase" id="RU004262"/>
    </source>
</evidence>
<keyword evidence="9" id="KW-1015">Disulfide bond</keyword>
<dbReference type="GO" id="GO:0004252">
    <property type="term" value="F:serine-type endopeptidase activity"/>
    <property type="evidence" value="ECO:0007669"/>
    <property type="project" value="InterPro"/>
</dbReference>
<evidence type="ECO:0000256" key="10">
    <source>
        <dbReference type="ARBA" id="ARBA00024195"/>
    </source>
</evidence>
<dbReference type="PANTHER" id="PTHR11610">
    <property type="entry name" value="LIPASE"/>
    <property type="match status" value="1"/>
</dbReference>
<dbReference type="PANTHER" id="PTHR11610:SF150">
    <property type="entry name" value="FI01825P-RELATED"/>
    <property type="match status" value="1"/>
</dbReference>
<dbReference type="CDD" id="cd00190">
    <property type="entry name" value="Tryp_SPc"/>
    <property type="match status" value="1"/>
</dbReference>
<gene>
    <name evidence="13" type="primary">TRYP3_3</name>
    <name evidence="13" type="ORF">Bhyg_02556</name>
</gene>
<evidence type="ECO:0000259" key="12">
    <source>
        <dbReference type="PROSITE" id="PS50240"/>
    </source>
</evidence>
<dbReference type="GO" id="GO:0016485">
    <property type="term" value="P:protein processing"/>
    <property type="evidence" value="ECO:0007669"/>
    <property type="project" value="UniProtKB-ARBA"/>
</dbReference>
<dbReference type="GO" id="GO:0016298">
    <property type="term" value="F:lipase activity"/>
    <property type="evidence" value="ECO:0007669"/>
    <property type="project" value="InterPro"/>
</dbReference>
<evidence type="ECO:0000256" key="6">
    <source>
        <dbReference type="ARBA" id="ARBA00022801"/>
    </source>
</evidence>
<dbReference type="Gene3D" id="3.40.50.1820">
    <property type="entry name" value="alpha/beta hydrolase"/>
    <property type="match status" value="1"/>
</dbReference>
<dbReference type="SUPFAM" id="SSF53474">
    <property type="entry name" value="alpha/beta-Hydrolases"/>
    <property type="match status" value="1"/>
</dbReference>
<dbReference type="GO" id="GO:0005615">
    <property type="term" value="C:extracellular space"/>
    <property type="evidence" value="ECO:0007669"/>
    <property type="project" value="TreeGrafter"/>
</dbReference>
<keyword evidence="8" id="KW-0865">Zymogen</keyword>
<evidence type="ECO:0000256" key="8">
    <source>
        <dbReference type="ARBA" id="ARBA00023145"/>
    </source>
</evidence>
<dbReference type="CDD" id="cd00707">
    <property type="entry name" value="Pancreat_lipase_like"/>
    <property type="match status" value="1"/>
</dbReference>
<proteinExistence type="inferred from homology"/>
<feature type="domain" description="Peptidase S1" evidence="12">
    <location>
        <begin position="336"/>
        <end position="559"/>
    </location>
</feature>
<evidence type="ECO:0000313" key="14">
    <source>
        <dbReference type="Proteomes" id="UP001151699"/>
    </source>
</evidence>
<keyword evidence="4" id="KW-0645">Protease</keyword>